<gene>
    <name evidence="7" type="ORF">LADA_0F03290G</name>
</gene>
<keyword evidence="8" id="KW-1185">Reference proteome</keyword>
<reference evidence="7 8" key="1">
    <citation type="submission" date="2016-03" db="EMBL/GenBank/DDBJ databases">
        <authorList>
            <person name="Devillers H."/>
        </authorList>
    </citation>
    <scope>NUCLEOTIDE SEQUENCE [LARGE SCALE GENOMIC DNA]</scope>
    <source>
        <strain evidence="7">CBS 10888</strain>
    </source>
</reference>
<dbReference type="InterPro" id="IPR006940">
    <property type="entry name" value="Securin_separation_inhibitor"/>
</dbReference>
<evidence type="ECO:0000256" key="1">
    <source>
        <dbReference type="ARBA" id="ARBA00004123"/>
    </source>
</evidence>
<evidence type="ECO:0000256" key="2">
    <source>
        <dbReference type="ARBA" id="ARBA00004496"/>
    </source>
</evidence>
<feature type="region of interest" description="Disordered" evidence="6">
    <location>
        <begin position="1"/>
        <end position="171"/>
    </location>
</feature>
<name>A0A1G4JIV3_9SACH</name>
<dbReference type="AlphaFoldDB" id="A0A1G4JIV3"/>
<keyword evidence="4" id="KW-0963">Cytoplasm</keyword>
<evidence type="ECO:0000256" key="3">
    <source>
        <dbReference type="ARBA" id="ARBA00009264"/>
    </source>
</evidence>
<dbReference type="GO" id="GO:0051276">
    <property type="term" value="P:chromosome organization"/>
    <property type="evidence" value="ECO:0007669"/>
    <property type="project" value="InterPro"/>
</dbReference>
<evidence type="ECO:0000256" key="5">
    <source>
        <dbReference type="ARBA" id="ARBA00023242"/>
    </source>
</evidence>
<dbReference type="GO" id="GO:0005634">
    <property type="term" value="C:nucleus"/>
    <property type="evidence" value="ECO:0007669"/>
    <property type="project" value="UniProtKB-SubCell"/>
</dbReference>
<dbReference type="Pfam" id="PF04856">
    <property type="entry name" value="Securin"/>
    <property type="match status" value="1"/>
</dbReference>
<feature type="compositionally biased region" description="Acidic residues" evidence="6">
    <location>
        <begin position="124"/>
        <end position="135"/>
    </location>
</feature>
<sequence>MPPPEDKENAFWSTSNAPVTPRHLTSRSQSFLKNVKKSPKERTGMTRRPLASKDNNRTTGLAGQKDLQAHRKRTRPIVNHAGSFIGHAGRPGQVPTLNPSGAPRIKSLVLKDSSGSRDLGDPSGESDEAEYEDDSNPLAAKLRGKLAARSEAANSHGQVCRPDSDEEQTGLLSRLSGGAGIQSLLHENSNLFPLQEGLESEGSDREVETIPPRPEPLPSIPSGYTPFTDEDIAKLRSPAALNLRLNLGDDDEDVEDTHSISKSSRLLSLDPINDSPDYPDDEDTHDNKRYHVPQADVSKAQVPLYREAEAFQIEPSYSGHGLTAEELESLLE</sequence>
<evidence type="ECO:0000256" key="4">
    <source>
        <dbReference type="ARBA" id="ARBA00022490"/>
    </source>
</evidence>
<comment type="subcellular location">
    <subcellularLocation>
        <location evidence="2">Cytoplasm</location>
    </subcellularLocation>
    <subcellularLocation>
        <location evidence="1">Nucleus</location>
    </subcellularLocation>
</comment>
<dbReference type="OrthoDB" id="4065086at2759"/>
<feature type="region of interest" description="Disordered" evidence="6">
    <location>
        <begin position="248"/>
        <end position="296"/>
    </location>
</feature>
<keyword evidence="5" id="KW-0539">Nucleus</keyword>
<feature type="region of interest" description="Disordered" evidence="6">
    <location>
        <begin position="192"/>
        <end position="230"/>
    </location>
</feature>
<evidence type="ECO:0000256" key="6">
    <source>
        <dbReference type="SAM" id="MobiDB-lite"/>
    </source>
</evidence>
<organism evidence="7 8">
    <name type="scientific">Lachancea dasiensis</name>
    <dbReference type="NCBI Taxonomy" id="1072105"/>
    <lineage>
        <taxon>Eukaryota</taxon>
        <taxon>Fungi</taxon>
        <taxon>Dikarya</taxon>
        <taxon>Ascomycota</taxon>
        <taxon>Saccharomycotina</taxon>
        <taxon>Saccharomycetes</taxon>
        <taxon>Saccharomycetales</taxon>
        <taxon>Saccharomycetaceae</taxon>
        <taxon>Lachancea</taxon>
    </lineage>
</organism>
<evidence type="ECO:0000313" key="8">
    <source>
        <dbReference type="Proteomes" id="UP000190274"/>
    </source>
</evidence>
<dbReference type="EMBL" id="LT598458">
    <property type="protein sequence ID" value="SCU90325.1"/>
    <property type="molecule type" value="Genomic_DNA"/>
</dbReference>
<evidence type="ECO:0000313" key="7">
    <source>
        <dbReference type="EMBL" id="SCU90325.1"/>
    </source>
</evidence>
<feature type="compositionally biased region" description="Low complexity" evidence="6">
    <location>
        <begin position="138"/>
        <end position="149"/>
    </location>
</feature>
<dbReference type="GO" id="GO:0005737">
    <property type="term" value="C:cytoplasm"/>
    <property type="evidence" value="ECO:0007669"/>
    <property type="project" value="UniProtKB-SubCell"/>
</dbReference>
<dbReference type="Proteomes" id="UP000190274">
    <property type="component" value="Chromosome F"/>
</dbReference>
<accession>A0A1G4JIV3</accession>
<proteinExistence type="inferred from homology"/>
<comment type="similarity">
    <text evidence="3">Belongs to the securin family.</text>
</comment>
<protein>
    <submittedName>
        <fullName evidence="7">LADA_0F03290g1_1</fullName>
    </submittedName>
</protein>